<dbReference type="InterPro" id="IPR011051">
    <property type="entry name" value="RmlC_Cupin_sf"/>
</dbReference>
<gene>
    <name evidence="2" type="ORF">PQ456_21410</name>
</gene>
<proteinExistence type="predicted"/>
<dbReference type="SMART" id="SM00835">
    <property type="entry name" value="Cupin_1"/>
    <property type="match status" value="1"/>
</dbReference>
<evidence type="ECO:0000313" key="2">
    <source>
        <dbReference type="EMBL" id="WCT55673.1"/>
    </source>
</evidence>
<dbReference type="Pfam" id="PF07883">
    <property type="entry name" value="Cupin_2"/>
    <property type="match status" value="1"/>
</dbReference>
<dbReference type="InterPro" id="IPR013096">
    <property type="entry name" value="Cupin_2"/>
</dbReference>
<dbReference type="InterPro" id="IPR006045">
    <property type="entry name" value="Cupin_1"/>
</dbReference>
<keyword evidence="3" id="KW-1185">Reference proteome</keyword>
<organism evidence="2 3">
    <name type="scientific">Paenibacillus kyungheensis</name>
    <dbReference type="NCBI Taxonomy" id="1452732"/>
    <lineage>
        <taxon>Bacteria</taxon>
        <taxon>Bacillati</taxon>
        <taxon>Bacillota</taxon>
        <taxon>Bacilli</taxon>
        <taxon>Bacillales</taxon>
        <taxon>Paenibacillaceae</taxon>
        <taxon>Paenibacillus</taxon>
    </lineage>
</organism>
<dbReference type="PANTHER" id="PTHR36448">
    <property type="entry name" value="BLR7373 PROTEIN"/>
    <property type="match status" value="1"/>
</dbReference>
<dbReference type="Gene3D" id="2.60.120.10">
    <property type="entry name" value="Jelly Rolls"/>
    <property type="match status" value="1"/>
</dbReference>
<dbReference type="InterPro" id="IPR047121">
    <property type="entry name" value="YjiB-like"/>
</dbReference>
<dbReference type="AlphaFoldDB" id="A0AAX3M137"/>
<evidence type="ECO:0000313" key="3">
    <source>
        <dbReference type="Proteomes" id="UP001220509"/>
    </source>
</evidence>
<dbReference type="Proteomes" id="UP001220509">
    <property type="component" value="Chromosome"/>
</dbReference>
<feature type="domain" description="Cupin type-1" evidence="1">
    <location>
        <begin position="29"/>
        <end position="134"/>
    </location>
</feature>
<dbReference type="EMBL" id="CP117416">
    <property type="protein sequence ID" value="WCT55673.1"/>
    <property type="molecule type" value="Genomic_DNA"/>
</dbReference>
<dbReference type="InterPro" id="IPR014500">
    <property type="entry name" value="UCP019307_cupin"/>
</dbReference>
<dbReference type="RefSeq" id="WP_273614029.1">
    <property type="nucleotide sequence ID" value="NZ_CP117416.1"/>
</dbReference>
<evidence type="ECO:0000259" key="1">
    <source>
        <dbReference type="SMART" id="SM00835"/>
    </source>
</evidence>
<reference evidence="2 3" key="1">
    <citation type="submission" date="2023-02" db="EMBL/GenBank/DDBJ databases">
        <title>Genome sequence of Paenibacillus kyungheensis KACC 18744.</title>
        <authorList>
            <person name="Kim S."/>
            <person name="Heo J."/>
            <person name="Kwon S.-W."/>
        </authorList>
    </citation>
    <scope>NUCLEOTIDE SEQUENCE [LARGE SCALE GENOMIC DNA]</scope>
    <source>
        <strain evidence="2 3">KACC 18744</strain>
    </source>
</reference>
<sequence length="170" mass="18872">MTDHSVQTYYFEANHGIPNHPTLPVLLYPQALQAKPTDTESIFNQNHWLNSWTNGVFNYHHYHSNAHEVLGVISGEVTVQLGGEEGQLFTMYAGDVVVLPAGTGHKRISASPDFRIVGAYPDGMSYNTRTATETEKEHATALAEISHVPLPKMDPIYGSQGPLLQYWHSV</sequence>
<name>A0AAX3M137_9BACL</name>
<dbReference type="InterPro" id="IPR014710">
    <property type="entry name" value="RmlC-like_jellyroll"/>
</dbReference>
<dbReference type="PIRSF" id="PIRSF019307">
    <property type="entry name" value="UCP019307"/>
    <property type="match status" value="1"/>
</dbReference>
<dbReference type="PANTHER" id="PTHR36448:SF2">
    <property type="entry name" value="CUPIN TYPE-1 DOMAIN-CONTAINING PROTEIN"/>
    <property type="match status" value="1"/>
</dbReference>
<protein>
    <submittedName>
        <fullName evidence="2">Cupin domain-containing protein</fullName>
    </submittedName>
</protein>
<dbReference type="SUPFAM" id="SSF51182">
    <property type="entry name" value="RmlC-like cupins"/>
    <property type="match status" value="1"/>
</dbReference>
<accession>A0AAX3M137</accession>
<dbReference type="CDD" id="cd02219">
    <property type="entry name" value="cupin_YjlB-like"/>
    <property type="match status" value="1"/>
</dbReference>
<dbReference type="KEGG" id="pka:PQ456_21410"/>